<feature type="compositionally biased region" description="Polar residues" evidence="1">
    <location>
        <begin position="1"/>
        <end position="16"/>
    </location>
</feature>
<accession>A0AAD4WJA2</accession>
<gene>
    <name evidence="2" type="ORF">L3X38_010973</name>
</gene>
<dbReference type="AlphaFoldDB" id="A0AAD4WJA2"/>
<evidence type="ECO:0000256" key="1">
    <source>
        <dbReference type="SAM" id="MobiDB-lite"/>
    </source>
</evidence>
<name>A0AAD4WJA2_PRUDU</name>
<sequence length="86" mass="9836">MRFTSTAKKDPNSSTIFDEEPKSTRGINTMSCIMKRKIQKIKPIVEYNKRGRPYGKAAVEMQLYIGVLALTESLLWTRNGLNCPRI</sequence>
<evidence type="ECO:0000313" key="3">
    <source>
        <dbReference type="Proteomes" id="UP001054821"/>
    </source>
</evidence>
<feature type="region of interest" description="Disordered" evidence="1">
    <location>
        <begin position="1"/>
        <end position="22"/>
    </location>
</feature>
<reference evidence="2 3" key="1">
    <citation type="journal article" date="2022" name="G3 (Bethesda)">
        <title>Whole-genome sequence and methylome profiling of the almond [Prunus dulcis (Mill.) D.A. Webb] cultivar 'Nonpareil'.</title>
        <authorList>
            <person name="D'Amico-Willman K.M."/>
            <person name="Ouma W.Z."/>
            <person name="Meulia T."/>
            <person name="Sideli G.M."/>
            <person name="Gradziel T.M."/>
            <person name="Fresnedo-Ramirez J."/>
        </authorList>
    </citation>
    <scope>NUCLEOTIDE SEQUENCE [LARGE SCALE GENOMIC DNA]</scope>
    <source>
        <strain evidence="2">Clone GOH B32 T37-40</strain>
    </source>
</reference>
<evidence type="ECO:0000313" key="2">
    <source>
        <dbReference type="EMBL" id="KAI5343097.1"/>
    </source>
</evidence>
<protein>
    <submittedName>
        <fullName evidence="2">Uncharacterized protein</fullName>
    </submittedName>
</protein>
<dbReference type="Proteomes" id="UP001054821">
    <property type="component" value="Chromosome 2"/>
</dbReference>
<keyword evidence="3" id="KW-1185">Reference proteome</keyword>
<organism evidence="2 3">
    <name type="scientific">Prunus dulcis</name>
    <name type="common">Almond</name>
    <name type="synonym">Amygdalus dulcis</name>
    <dbReference type="NCBI Taxonomy" id="3755"/>
    <lineage>
        <taxon>Eukaryota</taxon>
        <taxon>Viridiplantae</taxon>
        <taxon>Streptophyta</taxon>
        <taxon>Embryophyta</taxon>
        <taxon>Tracheophyta</taxon>
        <taxon>Spermatophyta</taxon>
        <taxon>Magnoliopsida</taxon>
        <taxon>eudicotyledons</taxon>
        <taxon>Gunneridae</taxon>
        <taxon>Pentapetalae</taxon>
        <taxon>rosids</taxon>
        <taxon>fabids</taxon>
        <taxon>Rosales</taxon>
        <taxon>Rosaceae</taxon>
        <taxon>Amygdaloideae</taxon>
        <taxon>Amygdaleae</taxon>
        <taxon>Prunus</taxon>
    </lineage>
</organism>
<proteinExistence type="predicted"/>
<dbReference type="EMBL" id="JAJFAZ020000002">
    <property type="protein sequence ID" value="KAI5343097.1"/>
    <property type="molecule type" value="Genomic_DNA"/>
</dbReference>
<comment type="caution">
    <text evidence="2">The sequence shown here is derived from an EMBL/GenBank/DDBJ whole genome shotgun (WGS) entry which is preliminary data.</text>
</comment>